<dbReference type="Proteomes" id="UP000219369">
    <property type="component" value="Unassembled WGS sequence"/>
</dbReference>
<gene>
    <name evidence="2" type="ORF">FRV6_03181</name>
</gene>
<evidence type="ECO:0000313" key="2">
    <source>
        <dbReference type="EMBL" id="SCO78968.1"/>
    </source>
</evidence>
<sequence>MAAHCASKIAKFGRDEIHVAEVTSMEVLVGFWIQVYRSSHGNGSQIPPVYTSSHHPHSDVDGREPEDVTTVYEVAGIEQRSEDPHQHLLPVLGVLCWGLSEVARDQLPHSEHRLHVYFAED</sequence>
<dbReference type="VEuPathDB" id="FungiDB:FOIG_10888"/>
<protein>
    <submittedName>
        <fullName evidence="2">Uncharacterized protein</fullName>
    </submittedName>
</protein>
<dbReference type="EMBL" id="FMJY01000002">
    <property type="protein sequence ID" value="SCO78968.1"/>
    <property type="molecule type" value="Genomic_DNA"/>
</dbReference>
<feature type="compositionally biased region" description="Polar residues" evidence="1">
    <location>
        <begin position="44"/>
        <end position="53"/>
    </location>
</feature>
<name>A0A2H3SR75_FUSOX</name>
<accession>A0A2H3SR75</accession>
<reference evidence="3" key="1">
    <citation type="submission" date="2016-09" db="EMBL/GenBank/DDBJ databases">
        <authorList>
            <person name="Guldener U."/>
        </authorList>
    </citation>
    <scope>NUCLEOTIDE SEQUENCE [LARGE SCALE GENOMIC DNA]</scope>
    <source>
        <strain evidence="3">V64-1</strain>
    </source>
</reference>
<organism evidence="2 3">
    <name type="scientific">Fusarium oxysporum</name>
    <name type="common">Fusarium vascular wilt</name>
    <dbReference type="NCBI Taxonomy" id="5507"/>
    <lineage>
        <taxon>Eukaryota</taxon>
        <taxon>Fungi</taxon>
        <taxon>Dikarya</taxon>
        <taxon>Ascomycota</taxon>
        <taxon>Pezizomycotina</taxon>
        <taxon>Sordariomycetes</taxon>
        <taxon>Hypocreomycetidae</taxon>
        <taxon>Hypocreales</taxon>
        <taxon>Nectriaceae</taxon>
        <taxon>Fusarium</taxon>
        <taxon>Fusarium oxysporum species complex</taxon>
    </lineage>
</organism>
<feature type="region of interest" description="Disordered" evidence="1">
    <location>
        <begin position="44"/>
        <end position="65"/>
    </location>
</feature>
<evidence type="ECO:0000256" key="1">
    <source>
        <dbReference type="SAM" id="MobiDB-lite"/>
    </source>
</evidence>
<feature type="compositionally biased region" description="Basic and acidic residues" evidence="1">
    <location>
        <begin position="56"/>
        <end position="65"/>
    </location>
</feature>
<proteinExistence type="predicted"/>
<evidence type="ECO:0000313" key="3">
    <source>
        <dbReference type="Proteomes" id="UP000219369"/>
    </source>
</evidence>
<dbReference type="AlphaFoldDB" id="A0A2H3SR75"/>